<accession>A0A839T698</accession>
<gene>
    <name evidence="4" type="ORF">FHR87_002396</name>
</gene>
<feature type="domain" description="CBS" evidence="3">
    <location>
        <begin position="71"/>
        <end position="127"/>
    </location>
</feature>
<keyword evidence="1" id="KW-0677">Repeat</keyword>
<dbReference type="RefSeq" id="WP_183166892.1">
    <property type="nucleotide sequence ID" value="NZ_JACHXI010000011.1"/>
</dbReference>
<keyword evidence="5" id="KW-1185">Reference proteome</keyword>
<name>A0A839T698_AZOMA</name>
<dbReference type="EMBL" id="JACHXI010000011">
    <property type="protein sequence ID" value="MBB3103986.1"/>
    <property type="molecule type" value="Genomic_DNA"/>
</dbReference>
<dbReference type="CDD" id="cd04622">
    <property type="entry name" value="CBS_pair_HRP1_like"/>
    <property type="match status" value="1"/>
</dbReference>
<protein>
    <submittedName>
        <fullName evidence="4">CBS domain-containing protein</fullName>
    </submittedName>
</protein>
<evidence type="ECO:0000313" key="5">
    <source>
        <dbReference type="Proteomes" id="UP000549250"/>
    </source>
</evidence>
<evidence type="ECO:0000256" key="1">
    <source>
        <dbReference type="ARBA" id="ARBA00022737"/>
    </source>
</evidence>
<dbReference type="InterPro" id="IPR051462">
    <property type="entry name" value="CBS_domain-containing"/>
</dbReference>
<evidence type="ECO:0000259" key="3">
    <source>
        <dbReference type="PROSITE" id="PS51371"/>
    </source>
</evidence>
<keyword evidence="2" id="KW-0129">CBS domain</keyword>
<dbReference type="Pfam" id="PF00571">
    <property type="entry name" value="CBS"/>
    <property type="match status" value="2"/>
</dbReference>
<dbReference type="Gene3D" id="3.10.580.10">
    <property type="entry name" value="CBS-domain"/>
    <property type="match status" value="1"/>
</dbReference>
<dbReference type="PANTHER" id="PTHR48108">
    <property type="entry name" value="CBS DOMAIN-CONTAINING PROTEIN CBSX2, CHLOROPLASTIC"/>
    <property type="match status" value="1"/>
</dbReference>
<feature type="domain" description="CBS" evidence="3">
    <location>
        <begin position="7"/>
        <end position="63"/>
    </location>
</feature>
<dbReference type="Proteomes" id="UP000549250">
    <property type="component" value="Unassembled WGS sequence"/>
</dbReference>
<dbReference type="InterPro" id="IPR046342">
    <property type="entry name" value="CBS_dom_sf"/>
</dbReference>
<evidence type="ECO:0000313" key="4">
    <source>
        <dbReference type="EMBL" id="MBB3103986.1"/>
    </source>
</evidence>
<dbReference type="PANTHER" id="PTHR48108:SF34">
    <property type="entry name" value="CBS DOMAIN-CONTAINING PROTEIN YHCV"/>
    <property type="match status" value="1"/>
</dbReference>
<dbReference type="AlphaFoldDB" id="A0A839T698"/>
<proteinExistence type="predicted"/>
<dbReference type="SMART" id="SM00116">
    <property type="entry name" value="CBS"/>
    <property type="match status" value="2"/>
</dbReference>
<dbReference type="SUPFAM" id="SSF54631">
    <property type="entry name" value="CBS-domain pair"/>
    <property type="match status" value="1"/>
</dbReference>
<organism evidence="4 5">
    <name type="scientific">Azomonas macrocytogenes</name>
    <name type="common">Azotobacter macrocytogenes</name>
    <dbReference type="NCBI Taxonomy" id="69962"/>
    <lineage>
        <taxon>Bacteria</taxon>
        <taxon>Pseudomonadati</taxon>
        <taxon>Pseudomonadota</taxon>
        <taxon>Gammaproteobacteria</taxon>
        <taxon>Pseudomonadales</taxon>
        <taxon>Pseudomonadaceae</taxon>
        <taxon>Azomonas</taxon>
    </lineage>
</organism>
<evidence type="ECO:0000256" key="2">
    <source>
        <dbReference type="PROSITE-ProRule" id="PRU00703"/>
    </source>
</evidence>
<dbReference type="PROSITE" id="PS51371">
    <property type="entry name" value="CBS"/>
    <property type="match status" value="2"/>
</dbReference>
<reference evidence="4 5" key="1">
    <citation type="submission" date="2020-08" db="EMBL/GenBank/DDBJ databases">
        <title>Genomic Encyclopedia of Type Strains, Phase III (KMG-III): the genomes of soil and plant-associated and newly described type strains.</title>
        <authorList>
            <person name="Whitman W."/>
        </authorList>
    </citation>
    <scope>NUCLEOTIDE SEQUENCE [LARGE SCALE GENOMIC DNA]</scope>
    <source>
        <strain evidence="4 5">CECT 4462</strain>
    </source>
</reference>
<comment type="caution">
    <text evidence="4">The sequence shown here is derived from an EMBL/GenBank/DDBJ whole genome shotgun (WGS) entry which is preliminary data.</text>
</comment>
<dbReference type="InterPro" id="IPR000644">
    <property type="entry name" value="CBS_dom"/>
</dbReference>
<sequence length="137" mass="15295">MKINEIMTREVWTIQPETTLQEAAELMRQADTGSLIVNENDRMAGLVTDRDIVIRAVADGLDLQTPVSEIMSADVCYCFEDEEVDHVAENMGQIEKRRLPVVDRDKRLVGVISLANIASCNSDKVISHFANSVARPH</sequence>